<dbReference type="EMBL" id="RXGA01000003">
    <property type="protein sequence ID" value="RWX73351.1"/>
    <property type="molecule type" value="Genomic_DNA"/>
</dbReference>
<dbReference type="NCBIfam" id="TIGR00442">
    <property type="entry name" value="hisS"/>
    <property type="match status" value="1"/>
</dbReference>
<evidence type="ECO:0000259" key="10">
    <source>
        <dbReference type="PROSITE" id="PS50862"/>
    </source>
</evidence>
<dbReference type="SUPFAM" id="SSF55681">
    <property type="entry name" value="Class II aaRS and biotin synthetases"/>
    <property type="match status" value="1"/>
</dbReference>
<keyword evidence="3 8" id="KW-0547">Nucleotide-binding</keyword>
<protein>
    <recommendedName>
        <fullName evidence="8">Histidine--tRNA ligase</fullName>
        <ecNumber evidence="8">6.1.1.21</ecNumber>
    </recommendedName>
    <alternativeName>
        <fullName evidence="8">Histidyl-tRNA synthetase</fullName>
        <shortName evidence="8">HisRS</shortName>
    </alternativeName>
</protein>
<evidence type="ECO:0000256" key="1">
    <source>
        <dbReference type="ARBA" id="ARBA00008226"/>
    </source>
</evidence>
<evidence type="ECO:0000313" key="12">
    <source>
        <dbReference type="Proteomes" id="UP000288215"/>
    </source>
</evidence>
<reference evidence="11 12" key="1">
    <citation type="submission" date="2018-12" db="EMBL/GenBank/DDBJ databases">
        <title>The complete genome of the methanogenic archaea of the candidate phylum Verstraetearchaeota, obtained from the metagenome of underground thermal water.</title>
        <authorList>
            <person name="Kadnikov V.V."/>
            <person name="Mardanov A.V."/>
            <person name="Beletsky A.V."/>
            <person name="Karnachuk O.V."/>
            <person name="Ravin N.V."/>
        </authorList>
    </citation>
    <scope>NUCLEOTIDE SEQUENCE [LARGE SCALE GENOMIC DNA]</scope>
    <source>
        <strain evidence="11">Ch88</strain>
    </source>
</reference>
<keyword evidence="2 8" id="KW-0436">Ligase</keyword>
<dbReference type="InterPro" id="IPR041715">
    <property type="entry name" value="HisRS-like_core"/>
</dbReference>
<dbReference type="GO" id="GO:0004821">
    <property type="term" value="F:histidine-tRNA ligase activity"/>
    <property type="evidence" value="ECO:0007669"/>
    <property type="project" value="UniProtKB-UniRule"/>
</dbReference>
<dbReference type="Gene3D" id="3.30.930.10">
    <property type="entry name" value="Bira Bifunctional Protein, Domain 2"/>
    <property type="match status" value="1"/>
</dbReference>
<dbReference type="PANTHER" id="PTHR11476">
    <property type="entry name" value="HISTIDYL-TRNA SYNTHETASE"/>
    <property type="match status" value="1"/>
</dbReference>
<feature type="binding site" evidence="9">
    <location>
        <begin position="78"/>
        <end position="80"/>
    </location>
    <ligand>
        <name>L-histidine</name>
        <dbReference type="ChEBI" id="CHEBI:57595"/>
    </ligand>
</feature>
<feature type="domain" description="Aminoacyl-transfer RNA synthetases class-II family profile" evidence="10">
    <location>
        <begin position="7"/>
        <end position="335"/>
    </location>
</feature>
<evidence type="ECO:0000256" key="7">
    <source>
        <dbReference type="ARBA" id="ARBA00047639"/>
    </source>
</evidence>
<evidence type="ECO:0000256" key="2">
    <source>
        <dbReference type="ARBA" id="ARBA00022598"/>
    </source>
</evidence>
<feature type="binding site" evidence="9">
    <location>
        <begin position="273"/>
        <end position="274"/>
    </location>
    <ligand>
        <name>L-histidine</name>
        <dbReference type="ChEBI" id="CHEBI:57595"/>
    </ligand>
</feature>
<feature type="binding site" evidence="9">
    <location>
        <position position="121"/>
    </location>
    <ligand>
        <name>L-histidine</name>
        <dbReference type="ChEBI" id="CHEBI:57595"/>
    </ligand>
</feature>
<dbReference type="InterPro" id="IPR033656">
    <property type="entry name" value="HisRS_anticodon"/>
</dbReference>
<dbReference type="AlphaFoldDB" id="A0A3S3VFC9"/>
<dbReference type="CDD" id="cd00773">
    <property type="entry name" value="HisRS-like_core"/>
    <property type="match status" value="1"/>
</dbReference>
<keyword evidence="6 8" id="KW-0030">Aminoacyl-tRNA synthetase</keyword>
<dbReference type="Pfam" id="PF13393">
    <property type="entry name" value="tRNA-synt_His"/>
    <property type="match status" value="1"/>
</dbReference>
<evidence type="ECO:0000256" key="6">
    <source>
        <dbReference type="ARBA" id="ARBA00023146"/>
    </source>
</evidence>
<accession>A0A3S3VFC9</accession>
<comment type="caution">
    <text evidence="11">The sequence shown here is derived from an EMBL/GenBank/DDBJ whole genome shotgun (WGS) entry which is preliminary data.</text>
</comment>
<proteinExistence type="inferred from homology"/>
<dbReference type="PIRSF" id="PIRSF001549">
    <property type="entry name" value="His-tRNA_synth"/>
    <property type="match status" value="1"/>
</dbReference>
<evidence type="ECO:0000256" key="4">
    <source>
        <dbReference type="ARBA" id="ARBA00022840"/>
    </source>
</evidence>
<keyword evidence="5 8" id="KW-0648">Protein biosynthesis</keyword>
<keyword evidence="4 8" id="KW-0067">ATP-binding</keyword>
<dbReference type="Gene3D" id="3.40.50.800">
    <property type="entry name" value="Anticodon-binding domain"/>
    <property type="match status" value="1"/>
</dbReference>
<dbReference type="SUPFAM" id="SSF52954">
    <property type="entry name" value="Class II aaRS ABD-related"/>
    <property type="match status" value="1"/>
</dbReference>
<evidence type="ECO:0000313" key="11">
    <source>
        <dbReference type="EMBL" id="RWX73351.1"/>
    </source>
</evidence>
<feature type="binding site" evidence="9">
    <location>
        <position position="269"/>
    </location>
    <ligand>
        <name>L-histidine</name>
        <dbReference type="ChEBI" id="CHEBI:57595"/>
    </ligand>
</feature>
<feature type="binding site" evidence="9">
    <location>
        <position position="125"/>
    </location>
    <ligand>
        <name>L-histidine</name>
        <dbReference type="ChEBI" id="CHEBI:57595"/>
    </ligand>
</feature>
<dbReference type="HAMAP" id="MF_00127">
    <property type="entry name" value="His_tRNA_synth"/>
    <property type="match status" value="1"/>
</dbReference>
<evidence type="ECO:0000256" key="3">
    <source>
        <dbReference type="ARBA" id="ARBA00022741"/>
    </source>
</evidence>
<name>A0A3S3VFC9_METS7</name>
<dbReference type="GO" id="GO:0003723">
    <property type="term" value="F:RNA binding"/>
    <property type="evidence" value="ECO:0007669"/>
    <property type="project" value="TreeGrafter"/>
</dbReference>
<dbReference type="InterPro" id="IPR004516">
    <property type="entry name" value="HisRS/HisZ"/>
</dbReference>
<dbReference type="PROSITE" id="PS50862">
    <property type="entry name" value="AA_TRNA_LIGASE_II"/>
    <property type="match status" value="1"/>
</dbReference>
<evidence type="ECO:0000256" key="9">
    <source>
        <dbReference type="PIRSR" id="PIRSR001549-1"/>
    </source>
</evidence>
<dbReference type="InterPro" id="IPR045864">
    <property type="entry name" value="aa-tRNA-synth_II/BPL/LPL"/>
</dbReference>
<dbReference type="InterPro" id="IPR006195">
    <property type="entry name" value="aa-tRNA-synth_II"/>
</dbReference>
<organism evidence="11 12">
    <name type="scientific">Methanosuratincola subterraneus</name>
    <dbReference type="NCBI Taxonomy" id="2593994"/>
    <lineage>
        <taxon>Archaea</taxon>
        <taxon>Thermoproteota</taxon>
        <taxon>Methanosuratincolia</taxon>
        <taxon>Candidatus Methanomethylicales</taxon>
        <taxon>Candidatus Methanomethylicaceae</taxon>
        <taxon>Candidatus Methanosuratincola (ex Vanwonterghem et al. 2016)</taxon>
    </lineage>
</organism>
<dbReference type="CDD" id="cd00859">
    <property type="entry name" value="HisRS_anticodon"/>
    <property type="match status" value="1"/>
</dbReference>
<dbReference type="Proteomes" id="UP000288215">
    <property type="component" value="Unassembled WGS sequence"/>
</dbReference>
<dbReference type="GO" id="GO:0005524">
    <property type="term" value="F:ATP binding"/>
    <property type="evidence" value="ECO:0007669"/>
    <property type="project" value="UniProtKB-UniRule"/>
</dbReference>
<dbReference type="InterPro" id="IPR015807">
    <property type="entry name" value="His-tRNA-ligase"/>
</dbReference>
<sequence>MKLGKPRGTRDFLPDEMKIRREIMDRIRAIFELHGFEEMDTPALELWEVLATKGGEEVERQIYKFQDKGGRWLGLRFDLTVPLARVVSNTPDLPKPFKRYCISKVWRYEEPQSGRFREFVQADIDVVGSARIEADMECLSTAVDALRELGLDDFEVKINNRKILEGMVEVLGIENRIAEGIFHALDRLEKVGEGEVARAIRALGVEEEKVSRLLDFTRFKGEEAITYVENELRPSSKAVEGINELKRMVELSKAFGLEGTMVVDFSLVRGLDYYTGPVFEVKTKSKGIGSIAGGGRYDHLIEKFGGISTPATGISLGVERLYEVLSEEMKVHAAPATKVFVACIGEENLPQAVAFCRELIKSRIPSETDLMGRKLGRQLEYANSKGIPFVLIVGPEEVKTGVFKLREMGRKIEHTVRLEDVPALVTRLEGSSQQPASQEGN</sequence>
<dbReference type="Pfam" id="PF03129">
    <property type="entry name" value="HGTP_anticodon"/>
    <property type="match status" value="1"/>
</dbReference>
<keyword evidence="8" id="KW-0963">Cytoplasm</keyword>
<feature type="binding site" evidence="9">
    <location>
        <position position="107"/>
    </location>
    <ligand>
        <name>L-histidine</name>
        <dbReference type="ChEBI" id="CHEBI:57595"/>
    </ligand>
</feature>
<comment type="catalytic activity">
    <reaction evidence="7 8">
        <text>tRNA(His) + L-histidine + ATP = L-histidyl-tRNA(His) + AMP + diphosphate + H(+)</text>
        <dbReference type="Rhea" id="RHEA:17313"/>
        <dbReference type="Rhea" id="RHEA-COMP:9665"/>
        <dbReference type="Rhea" id="RHEA-COMP:9689"/>
        <dbReference type="ChEBI" id="CHEBI:15378"/>
        <dbReference type="ChEBI" id="CHEBI:30616"/>
        <dbReference type="ChEBI" id="CHEBI:33019"/>
        <dbReference type="ChEBI" id="CHEBI:57595"/>
        <dbReference type="ChEBI" id="CHEBI:78442"/>
        <dbReference type="ChEBI" id="CHEBI:78527"/>
        <dbReference type="ChEBI" id="CHEBI:456215"/>
        <dbReference type="EC" id="6.1.1.21"/>
    </reaction>
</comment>
<evidence type="ECO:0000256" key="5">
    <source>
        <dbReference type="ARBA" id="ARBA00022917"/>
    </source>
</evidence>
<dbReference type="GO" id="GO:0006427">
    <property type="term" value="P:histidyl-tRNA aminoacylation"/>
    <property type="evidence" value="ECO:0007669"/>
    <property type="project" value="UniProtKB-UniRule"/>
</dbReference>
<evidence type="ECO:0000256" key="8">
    <source>
        <dbReference type="HAMAP-Rule" id="MF_00127"/>
    </source>
</evidence>
<dbReference type="InterPro" id="IPR036621">
    <property type="entry name" value="Anticodon-bd_dom_sf"/>
</dbReference>
<comment type="subcellular location">
    <subcellularLocation>
        <location evidence="8">Cytoplasm</location>
    </subcellularLocation>
</comment>
<dbReference type="InterPro" id="IPR004154">
    <property type="entry name" value="Anticodon-bd"/>
</dbReference>
<dbReference type="GO" id="GO:0005829">
    <property type="term" value="C:cytosol"/>
    <property type="evidence" value="ECO:0007669"/>
    <property type="project" value="TreeGrafter"/>
</dbReference>
<gene>
    <name evidence="8" type="primary">hisS</name>
    <name evidence="11" type="ORF">Metus_1325</name>
</gene>
<dbReference type="PANTHER" id="PTHR11476:SF7">
    <property type="entry name" value="HISTIDINE--TRNA LIGASE"/>
    <property type="match status" value="1"/>
</dbReference>
<dbReference type="EC" id="6.1.1.21" evidence="8"/>
<comment type="similarity">
    <text evidence="1 8">Belongs to the class-II aminoacyl-tRNA synthetase family.</text>
</comment>